<dbReference type="AlphaFoldDB" id="A0A8H3W803"/>
<evidence type="ECO:0000313" key="2">
    <source>
        <dbReference type="Proteomes" id="UP000434172"/>
    </source>
</evidence>
<dbReference type="PANTHER" id="PTHR28180">
    <property type="entry name" value="CONSERVED MITOCHONDRIAL PROTEIN-RELATED"/>
    <property type="match status" value="1"/>
</dbReference>
<evidence type="ECO:0008006" key="3">
    <source>
        <dbReference type="Google" id="ProtNLM"/>
    </source>
</evidence>
<dbReference type="InterPro" id="IPR052999">
    <property type="entry name" value="PTS1_Protein"/>
</dbReference>
<accession>A0A8H3W803</accession>
<dbReference type="EMBL" id="WOWK01000056">
    <property type="protein sequence ID" value="KAF0323023.1"/>
    <property type="molecule type" value="Genomic_DNA"/>
</dbReference>
<dbReference type="Gene3D" id="1.20.1290.10">
    <property type="entry name" value="AhpD-like"/>
    <property type="match status" value="1"/>
</dbReference>
<evidence type="ECO:0000313" key="1">
    <source>
        <dbReference type="EMBL" id="KAF0323023.1"/>
    </source>
</evidence>
<dbReference type="InterPro" id="IPR029032">
    <property type="entry name" value="AhpD-like"/>
</dbReference>
<dbReference type="SUPFAM" id="SSF69118">
    <property type="entry name" value="AhpD-like"/>
    <property type="match status" value="1"/>
</dbReference>
<reference evidence="1 2" key="1">
    <citation type="submission" date="2019-12" db="EMBL/GenBank/DDBJ databases">
        <title>A genome sequence resource for the geographically widespread anthracnose pathogen Colletotrichum asianum.</title>
        <authorList>
            <person name="Meng Y."/>
        </authorList>
    </citation>
    <scope>NUCLEOTIDE SEQUENCE [LARGE SCALE GENOMIC DNA]</scope>
    <source>
        <strain evidence="1 2">ICMP 18580</strain>
    </source>
</reference>
<comment type="caution">
    <text evidence="1">The sequence shown here is derived from an EMBL/GenBank/DDBJ whole genome shotgun (WGS) entry which is preliminary data.</text>
</comment>
<sequence>MSLTDLLVEFRDLEASTDVTKSTWYIVAASALAAAGAGSDTIELYRLATEGLTLELEKLVQRRIKEAILKTSCLYGVPKSLQALLPLWDSLPDSHIDHYGPRFEAAANKSRESGEAREARGQKYFDTLWGKEAAQFHRDRNFKYQPDLYLLNLKMIYEWHFSEDSILGAAETQMSNISALICSNCPTQVTWHTRGLIRHGGSFDQAEFSRNLGLKIAAHYGCKTGTIMRVEEMDLNTESPH</sequence>
<name>A0A8H3W803_9PEZI</name>
<dbReference type="Proteomes" id="UP000434172">
    <property type="component" value="Unassembled WGS sequence"/>
</dbReference>
<keyword evidence="2" id="KW-1185">Reference proteome</keyword>
<proteinExistence type="predicted"/>
<dbReference type="OrthoDB" id="5537330at2759"/>
<gene>
    <name evidence="1" type="ORF">GQ607_009786</name>
</gene>
<organism evidence="1 2">
    <name type="scientific">Colletotrichum asianum</name>
    <dbReference type="NCBI Taxonomy" id="702518"/>
    <lineage>
        <taxon>Eukaryota</taxon>
        <taxon>Fungi</taxon>
        <taxon>Dikarya</taxon>
        <taxon>Ascomycota</taxon>
        <taxon>Pezizomycotina</taxon>
        <taxon>Sordariomycetes</taxon>
        <taxon>Hypocreomycetidae</taxon>
        <taxon>Glomerellales</taxon>
        <taxon>Glomerellaceae</taxon>
        <taxon>Colletotrichum</taxon>
        <taxon>Colletotrichum gloeosporioides species complex</taxon>
    </lineage>
</organism>
<protein>
    <recommendedName>
        <fullName evidence="3">Carboxymuconolactone decarboxylase-like domain-containing protein</fullName>
    </recommendedName>
</protein>